<organism evidence="2 3">
    <name type="scientific">Ruminococcus gauvreauii</name>
    <dbReference type="NCBI Taxonomy" id="438033"/>
    <lineage>
        <taxon>Bacteria</taxon>
        <taxon>Bacillati</taxon>
        <taxon>Bacillota</taxon>
        <taxon>Clostridia</taxon>
        <taxon>Eubacteriales</taxon>
        <taxon>Oscillospiraceae</taxon>
        <taxon>Ruminococcus</taxon>
    </lineage>
</organism>
<proteinExistence type="predicted"/>
<dbReference type="RefSeq" id="WP_028530353.1">
    <property type="nucleotide sequence ID" value="NZ_CABLBR010000002.1"/>
</dbReference>
<feature type="domain" description="Uroporphyrinogen decarboxylase (URO-D)" evidence="1">
    <location>
        <begin position="127"/>
        <end position="294"/>
    </location>
</feature>
<gene>
    <name evidence="2" type="ORF">NQ502_06805</name>
</gene>
<dbReference type="SUPFAM" id="SSF51726">
    <property type="entry name" value="UROD/MetE-like"/>
    <property type="match status" value="1"/>
</dbReference>
<dbReference type="EMBL" id="CP102290">
    <property type="protein sequence ID" value="UWP60738.1"/>
    <property type="molecule type" value="Genomic_DNA"/>
</dbReference>
<dbReference type="Gene3D" id="3.20.20.210">
    <property type="match status" value="1"/>
</dbReference>
<dbReference type="Pfam" id="PF01208">
    <property type="entry name" value="URO-D"/>
    <property type="match status" value="1"/>
</dbReference>
<protein>
    <recommendedName>
        <fullName evidence="1">Uroporphyrinogen decarboxylase (URO-D) domain-containing protein</fullName>
    </recommendedName>
</protein>
<sequence length="350" mass="39744">MKITERECHLLAFNHQETPWVPSPSTGQDTCIPTVIEEGARGYGITTDWFGVKYIYREDQPGPMPVETDPKIKDIECWREVVTFPDLDKYDWEGWAAKDTAGWDRENKLSNIILINGCFESLHMFCGFEEALVNIMTDEEASSDFMGAIADYKIALIERIAKYYKPDMLQFHDDYSTNTGLFMPIDKWQRIIKPHLQRVIDAVKGLGMIYQHHSCGKIHDLIPELVDMGIDALNPVQIQNNPLEIKQQFGDHLTVCGGFSNQAVLDNPSATAEQIKDSINETLNIMAPGGKWIALCGFLDRFPEREQIWLDCLDEYNRPLMEKAGVTPVKHTAASNNVYNLANNAQKQIS</sequence>
<evidence type="ECO:0000313" key="3">
    <source>
        <dbReference type="Proteomes" id="UP001060164"/>
    </source>
</evidence>
<reference evidence="2" key="1">
    <citation type="journal article" date="2022" name="Cell">
        <title>Design, construction, and in vivo augmentation of a complex gut microbiome.</title>
        <authorList>
            <person name="Cheng A.G."/>
            <person name="Ho P.Y."/>
            <person name="Aranda-Diaz A."/>
            <person name="Jain S."/>
            <person name="Yu F.B."/>
            <person name="Meng X."/>
            <person name="Wang M."/>
            <person name="Iakiviak M."/>
            <person name="Nagashima K."/>
            <person name="Zhao A."/>
            <person name="Murugkar P."/>
            <person name="Patil A."/>
            <person name="Atabakhsh K."/>
            <person name="Weakley A."/>
            <person name="Yan J."/>
            <person name="Brumbaugh A.R."/>
            <person name="Higginbottom S."/>
            <person name="Dimas A."/>
            <person name="Shiver A.L."/>
            <person name="Deutschbauer A."/>
            <person name="Neff N."/>
            <person name="Sonnenburg J.L."/>
            <person name="Huang K.C."/>
            <person name="Fischbach M.A."/>
        </authorList>
    </citation>
    <scope>NUCLEOTIDE SEQUENCE</scope>
    <source>
        <strain evidence="2">DSM 19829</strain>
    </source>
</reference>
<keyword evidence="3" id="KW-1185">Reference proteome</keyword>
<name>A0ABY5VMQ5_9FIRM</name>
<dbReference type="InterPro" id="IPR038071">
    <property type="entry name" value="UROD/MetE-like_sf"/>
</dbReference>
<dbReference type="Proteomes" id="UP001060164">
    <property type="component" value="Chromosome"/>
</dbReference>
<accession>A0ABY5VMQ5</accession>
<dbReference type="InterPro" id="IPR000257">
    <property type="entry name" value="Uroporphyrinogen_deCOase"/>
</dbReference>
<evidence type="ECO:0000259" key="1">
    <source>
        <dbReference type="Pfam" id="PF01208"/>
    </source>
</evidence>
<evidence type="ECO:0000313" key="2">
    <source>
        <dbReference type="EMBL" id="UWP60738.1"/>
    </source>
</evidence>